<reference evidence="1 2" key="1">
    <citation type="submission" date="2024-01" db="EMBL/GenBank/DDBJ databases">
        <title>Complete genome sequence of Citroniella saccharovorans strain M6.X9, isolated from human fecal sample.</title>
        <authorList>
            <person name="Cheng G."/>
            <person name="Westerholm M."/>
            <person name="Schnurer A."/>
        </authorList>
    </citation>
    <scope>NUCLEOTIDE SEQUENCE [LARGE SCALE GENOMIC DNA]</scope>
    <source>
        <strain evidence="1 2">DSM 29873</strain>
    </source>
</reference>
<comment type="caution">
    <text evidence="1">The sequence shown here is derived from an EMBL/GenBank/DDBJ whole genome shotgun (WGS) entry which is preliminary data.</text>
</comment>
<accession>A0AAW9MTC4</accession>
<organism evidence="1 2">
    <name type="scientific">Citroniella saccharovorans</name>
    <dbReference type="NCBI Taxonomy" id="2053367"/>
    <lineage>
        <taxon>Bacteria</taxon>
        <taxon>Bacillati</taxon>
        <taxon>Bacillota</taxon>
        <taxon>Tissierellia</taxon>
        <taxon>Tissierellales</taxon>
        <taxon>Peptoniphilaceae</taxon>
        <taxon>Citroniella</taxon>
    </lineage>
</organism>
<dbReference type="RefSeq" id="WP_324619620.1">
    <property type="nucleotide sequence ID" value="NZ_JAYKOT010000003.1"/>
</dbReference>
<gene>
    <name evidence="1" type="ORF">VLK81_05295</name>
</gene>
<dbReference type="EMBL" id="JAYKOT010000003">
    <property type="protein sequence ID" value="MEB3429431.1"/>
    <property type="molecule type" value="Genomic_DNA"/>
</dbReference>
<dbReference type="AlphaFoldDB" id="A0AAW9MTC4"/>
<protein>
    <submittedName>
        <fullName evidence="1">Uncharacterized protein</fullName>
    </submittedName>
</protein>
<sequence>MPEENLHTIEESKKALSSLKLFENADYLSEEILLTNSDMIRFLDGYSSQPGSVKFTNNLDNKNYFLTYRLAFKYLIENNNYEYVIVYTNPYNDEVYSWLSFVDINTNYPEFDFNRK</sequence>
<evidence type="ECO:0000313" key="1">
    <source>
        <dbReference type="EMBL" id="MEB3429431.1"/>
    </source>
</evidence>
<dbReference type="Proteomes" id="UP001357733">
    <property type="component" value="Unassembled WGS sequence"/>
</dbReference>
<proteinExistence type="predicted"/>
<name>A0AAW9MTC4_9FIRM</name>
<evidence type="ECO:0000313" key="2">
    <source>
        <dbReference type="Proteomes" id="UP001357733"/>
    </source>
</evidence>
<keyword evidence="2" id="KW-1185">Reference proteome</keyword>